<dbReference type="AlphaFoldDB" id="A0AA86TMM2"/>
<evidence type="ECO:0000313" key="2">
    <source>
        <dbReference type="EMBL" id="CAL6092068.1"/>
    </source>
</evidence>
<evidence type="ECO:0000313" key="3">
    <source>
        <dbReference type="Proteomes" id="UP001642409"/>
    </source>
</evidence>
<reference evidence="2 3" key="2">
    <citation type="submission" date="2024-07" db="EMBL/GenBank/DDBJ databases">
        <authorList>
            <person name="Akdeniz Z."/>
        </authorList>
    </citation>
    <scope>NUCLEOTIDE SEQUENCE [LARGE SCALE GENOMIC DNA]</scope>
</reference>
<organism evidence="1">
    <name type="scientific">Hexamita inflata</name>
    <dbReference type="NCBI Taxonomy" id="28002"/>
    <lineage>
        <taxon>Eukaryota</taxon>
        <taxon>Metamonada</taxon>
        <taxon>Diplomonadida</taxon>
        <taxon>Hexamitidae</taxon>
        <taxon>Hexamitinae</taxon>
        <taxon>Hexamita</taxon>
    </lineage>
</organism>
<keyword evidence="3" id="KW-1185">Reference proteome</keyword>
<proteinExistence type="predicted"/>
<dbReference type="Proteomes" id="UP001642409">
    <property type="component" value="Unassembled WGS sequence"/>
</dbReference>
<evidence type="ECO:0000313" key="1">
    <source>
        <dbReference type="EMBL" id="CAI9920277.1"/>
    </source>
</evidence>
<reference evidence="1" key="1">
    <citation type="submission" date="2023-06" db="EMBL/GenBank/DDBJ databases">
        <authorList>
            <person name="Kurt Z."/>
        </authorList>
    </citation>
    <scope>NUCLEOTIDE SEQUENCE</scope>
</reference>
<dbReference type="EMBL" id="CAXDID020000441">
    <property type="protein sequence ID" value="CAL6092068.1"/>
    <property type="molecule type" value="Genomic_DNA"/>
</dbReference>
<accession>A0AA86TMM2</accession>
<dbReference type="EMBL" id="CATOUU010000198">
    <property type="protein sequence ID" value="CAI9920277.1"/>
    <property type="molecule type" value="Genomic_DNA"/>
</dbReference>
<gene>
    <name evidence="2" type="ORF">HINF_LOCUS66088</name>
    <name evidence="1" type="ORF">HINF_LOCUS7922</name>
</gene>
<protein>
    <submittedName>
        <fullName evidence="2">Hypothetical_protein</fullName>
    </submittedName>
</protein>
<name>A0AA86TMM2_9EUKA</name>
<sequence>MQDDQFDKLFELMDDLRAKQKIVLDRQISDFQPQQPVDEDNIDDKKIIQQGNQLVEQMAGITKSIQNIDGDVYVQHQIFILTNTIANQFQNNLKLLPNQ</sequence>
<comment type="caution">
    <text evidence="1">The sequence shown here is derived from an EMBL/GenBank/DDBJ whole genome shotgun (WGS) entry which is preliminary data.</text>
</comment>